<organism evidence="1 2">
    <name type="scientific">Luteimonas soli</name>
    <dbReference type="NCBI Taxonomy" id="1648966"/>
    <lineage>
        <taxon>Bacteria</taxon>
        <taxon>Pseudomonadati</taxon>
        <taxon>Pseudomonadota</taxon>
        <taxon>Gammaproteobacteria</taxon>
        <taxon>Lysobacterales</taxon>
        <taxon>Lysobacteraceae</taxon>
        <taxon>Luteimonas</taxon>
    </lineage>
</organism>
<protein>
    <submittedName>
        <fullName evidence="1">Uncharacterized protein</fullName>
    </submittedName>
</protein>
<proteinExistence type="predicted"/>
<evidence type="ECO:0000313" key="2">
    <source>
        <dbReference type="Proteomes" id="UP001595705"/>
    </source>
</evidence>
<sequence length="84" mass="9374">MTPARKPRLTDQLLEDLDVAAQVLADEAEYLADALQQHGDRPTLQERFAAKHRAVERSREWLTRHVAAVRAQRAAGEDQDAGDG</sequence>
<comment type="caution">
    <text evidence="1">The sequence shown here is derived from an EMBL/GenBank/DDBJ whole genome shotgun (WGS) entry which is preliminary data.</text>
</comment>
<accession>A0ABV7XI79</accession>
<reference evidence="2" key="1">
    <citation type="journal article" date="2019" name="Int. J. Syst. Evol. Microbiol.">
        <title>The Global Catalogue of Microorganisms (GCM) 10K type strain sequencing project: providing services to taxonomists for standard genome sequencing and annotation.</title>
        <authorList>
            <consortium name="The Broad Institute Genomics Platform"/>
            <consortium name="The Broad Institute Genome Sequencing Center for Infectious Disease"/>
            <person name="Wu L."/>
            <person name="Ma J."/>
        </authorList>
    </citation>
    <scope>NUCLEOTIDE SEQUENCE [LARGE SCALE GENOMIC DNA]</scope>
    <source>
        <strain evidence="2">KCTC 42441</strain>
    </source>
</reference>
<dbReference type="EMBL" id="JBHRYA010000002">
    <property type="protein sequence ID" value="MFC3715190.1"/>
    <property type="molecule type" value="Genomic_DNA"/>
</dbReference>
<dbReference type="RefSeq" id="WP_386742301.1">
    <property type="nucleotide sequence ID" value="NZ_JBHRYA010000002.1"/>
</dbReference>
<evidence type="ECO:0000313" key="1">
    <source>
        <dbReference type="EMBL" id="MFC3715190.1"/>
    </source>
</evidence>
<gene>
    <name evidence="1" type="ORF">ACFONC_03370</name>
</gene>
<name>A0ABV7XI79_9GAMM</name>
<keyword evidence="2" id="KW-1185">Reference proteome</keyword>
<dbReference type="Proteomes" id="UP001595705">
    <property type="component" value="Unassembled WGS sequence"/>
</dbReference>